<dbReference type="Gene3D" id="2.40.30.170">
    <property type="match status" value="1"/>
</dbReference>
<name>A0A292YF23_9BACT</name>
<sequence>MKKLIAWSIVILIAIGLVIGGVKLVKKRKAEEAKLAAAKIYPIVVKTIQPKTQATLTYPYLALVKNDSQITVTTKFTGKVTCIVNAGEVVHKGVIVAKIDDTNLKANLKATNEKIKSLREKLNAENITLKNLIATHKRTAALLKVKMASIEQYQAEESKLASLKAQIQADKNTLHSLKAQKTAILNDLKYTEIKSPIDGVIAQKFVNKGDNAFPGKPLLTIATNKGNYLFVAVPDNFKKAIYKNKMYNLIALNSTFNGIPSYKINVNDKNLILGEKVKIKLVSFNGNATILPYNSILTINGKNYVFIPNGKHAQIKEVHILAKGTEGVAVKEKINSPVIISKPDILLRIKAGYPIKIMEN</sequence>
<dbReference type="SUPFAM" id="SSF111369">
    <property type="entry name" value="HlyD-like secretion proteins"/>
    <property type="match status" value="1"/>
</dbReference>
<keyword evidence="3" id="KW-1185">Reference proteome</keyword>
<dbReference type="Proteomes" id="UP000217944">
    <property type="component" value="Unassembled WGS sequence"/>
</dbReference>
<dbReference type="Gene3D" id="2.40.50.100">
    <property type="match status" value="1"/>
</dbReference>
<dbReference type="Gene3D" id="1.10.287.470">
    <property type="entry name" value="Helix hairpin bin"/>
    <property type="match status" value="1"/>
</dbReference>
<dbReference type="AlphaFoldDB" id="A0A292YF23"/>
<evidence type="ECO:0000256" key="1">
    <source>
        <dbReference type="SAM" id="Coils"/>
    </source>
</evidence>
<proteinExistence type="predicted"/>
<accession>A0A292YF23</accession>
<dbReference type="PANTHER" id="PTHR30469">
    <property type="entry name" value="MULTIDRUG RESISTANCE PROTEIN MDTA"/>
    <property type="match status" value="1"/>
</dbReference>
<gene>
    <name evidence="2" type="ORF">LNAT_P1173</name>
</gene>
<protein>
    <submittedName>
        <fullName evidence="2">Uncharacterized protein</fullName>
    </submittedName>
</protein>
<feature type="coiled-coil region" evidence="1">
    <location>
        <begin position="101"/>
        <end position="180"/>
    </location>
</feature>
<dbReference type="OrthoDB" id="9784484at2"/>
<dbReference type="EMBL" id="BDME01000002">
    <property type="protein sequence ID" value="GAX87876.1"/>
    <property type="molecule type" value="Genomic_DNA"/>
</dbReference>
<dbReference type="GO" id="GO:0015562">
    <property type="term" value="F:efflux transmembrane transporter activity"/>
    <property type="evidence" value="ECO:0007669"/>
    <property type="project" value="TreeGrafter"/>
</dbReference>
<dbReference type="RefSeq" id="WP_096259388.1">
    <property type="nucleotide sequence ID" value="NZ_BDME01000002.1"/>
</dbReference>
<keyword evidence="1" id="KW-0175">Coiled coil</keyword>
<evidence type="ECO:0000313" key="3">
    <source>
        <dbReference type="Proteomes" id="UP000217944"/>
    </source>
</evidence>
<organism evidence="2 3">
    <name type="scientific">Lebetimonas natsushimae</name>
    <dbReference type="NCBI Taxonomy" id="1936991"/>
    <lineage>
        <taxon>Bacteria</taxon>
        <taxon>Pseudomonadati</taxon>
        <taxon>Campylobacterota</taxon>
        <taxon>Epsilonproteobacteria</taxon>
        <taxon>Nautiliales</taxon>
        <taxon>Nautiliaceae</taxon>
        <taxon>Lebetimonas</taxon>
    </lineage>
</organism>
<comment type="caution">
    <text evidence="2">The sequence shown here is derived from an EMBL/GenBank/DDBJ whole genome shotgun (WGS) entry which is preliminary data.</text>
</comment>
<dbReference type="GO" id="GO:1990281">
    <property type="term" value="C:efflux pump complex"/>
    <property type="evidence" value="ECO:0007669"/>
    <property type="project" value="TreeGrafter"/>
</dbReference>
<reference evidence="2 3" key="1">
    <citation type="journal article" date="2017" name="Syst. Appl. Microbiol.">
        <title>Lebetimonas natsushimae sp. nov., a novel strictly anaerobic, moderately thermophilic chemoautotroph isolated from a deep-sea hydrothermal vent polychaete nest in the Mid-Okinawa Trough.</title>
        <authorList>
            <person name="Nagata R."/>
            <person name="Takaki Y."/>
            <person name="Tame A."/>
            <person name="Nunoura T."/>
            <person name="Muto H."/>
            <person name="Mino S."/>
            <person name="Sawayama S."/>
            <person name="Takai K."/>
            <person name="Nakagawa S."/>
        </authorList>
    </citation>
    <scope>NUCLEOTIDE SEQUENCE [LARGE SCALE GENOMIC DNA]</scope>
    <source>
        <strain evidence="2 3">HS1857</strain>
    </source>
</reference>
<evidence type="ECO:0000313" key="2">
    <source>
        <dbReference type="EMBL" id="GAX87876.1"/>
    </source>
</evidence>